<dbReference type="RefSeq" id="XP_025396383.1">
    <property type="nucleotide sequence ID" value="XM_025539591.1"/>
</dbReference>
<dbReference type="Proteomes" id="UP000247233">
    <property type="component" value="Unassembled WGS sequence"/>
</dbReference>
<dbReference type="VEuPathDB" id="FungiDB:BO70DRAFT_298027"/>
<dbReference type="PANTHER" id="PTHR41252">
    <property type="entry name" value="BLR2505 PROTEIN"/>
    <property type="match status" value="1"/>
</dbReference>
<sequence length="135" mass="15065">MQEIFSNLETGNYDAFFTHVADDVHWTVTGTHPTSGVFENKSDLQKGPLSRIGRCMDSDGLVLKVINIAGGGTQPWAVAEPESNGHTRNGTRFDNKYAWVFRWNQEGVIEELRAYMDSALVERTIIENEGCGNDL</sequence>
<keyword evidence="2" id="KW-1185">Reference proteome</keyword>
<dbReference type="GeneID" id="37061828"/>
<evidence type="ECO:0000313" key="1">
    <source>
        <dbReference type="EMBL" id="PWY72281.1"/>
    </source>
</evidence>
<reference evidence="1 2" key="1">
    <citation type="submission" date="2016-12" db="EMBL/GenBank/DDBJ databases">
        <title>The genomes of Aspergillus section Nigri reveals drivers in fungal speciation.</title>
        <authorList>
            <consortium name="DOE Joint Genome Institute"/>
            <person name="Vesth T.C."/>
            <person name="Nybo J."/>
            <person name="Theobald S."/>
            <person name="Brandl J."/>
            <person name="Frisvad J.C."/>
            <person name="Nielsen K.F."/>
            <person name="Lyhne E.K."/>
            <person name="Kogle M.E."/>
            <person name="Kuo A."/>
            <person name="Riley R."/>
            <person name="Clum A."/>
            <person name="Nolan M."/>
            <person name="Lipzen A."/>
            <person name="Salamov A."/>
            <person name="Henrissat B."/>
            <person name="Wiebenga A."/>
            <person name="De Vries R.P."/>
            <person name="Grigoriev I.V."/>
            <person name="Mortensen U.H."/>
            <person name="Andersen M.R."/>
            <person name="Baker S.E."/>
        </authorList>
    </citation>
    <scope>NUCLEOTIDE SEQUENCE [LARGE SCALE GENOMIC DNA]</scope>
    <source>
        <strain evidence="1 2">CBS 117.55</strain>
    </source>
</reference>
<name>A0A317VGK3_9EURO</name>
<comment type="caution">
    <text evidence="1">The sequence shown here is derived from an EMBL/GenBank/DDBJ whole genome shotgun (WGS) entry which is preliminary data.</text>
</comment>
<gene>
    <name evidence="1" type="ORF">BO70DRAFT_298027</name>
</gene>
<protein>
    <submittedName>
        <fullName evidence="1">Uncharacterized protein</fullName>
    </submittedName>
</protein>
<organism evidence="1 2">
    <name type="scientific">Aspergillus heteromorphus CBS 117.55</name>
    <dbReference type="NCBI Taxonomy" id="1448321"/>
    <lineage>
        <taxon>Eukaryota</taxon>
        <taxon>Fungi</taxon>
        <taxon>Dikarya</taxon>
        <taxon>Ascomycota</taxon>
        <taxon>Pezizomycotina</taxon>
        <taxon>Eurotiomycetes</taxon>
        <taxon>Eurotiomycetidae</taxon>
        <taxon>Eurotiales</taxon>
        <taxon>Aspergillaceae</taxon>
        <taxon>Aspergillus</taxon>
        <taxon>Aspergillus subgen. Circumdati</taxon>
    </lineage>
</organism>
<dbReference type="InterPro" id="IPR032710">
    <property type="entry name" value="NTF2-like_dom_sf"/>
</dbReference>
<dbReference type="SUPFAM" id="SSF54427">
    <property type="entry name" value="NTF2-like"/>
    <property type="match status" value="1"/>
</dbReference>
<dbReference type="STRING" id="1448321.A0A317VGK3"/>
<dbReference type="Gene3D" id="3.10.450.50">
    <property type="match status" value="1"/>
</dbReference>
<evidence type="ECO:0000313" key="2">
    <source>
        <dbReference type="Proteomes" id="UP000247233"/>
    </source>
</evidence>
<proteinExistence type="predicted"/>
<dbReference type="OrthoDB" id="10264449at2759"/>
<dbReference type="EMBL" id="MSFL01000026">
    <property type="protein sequence ID" value="PWY72281.1"/>
    <property type="molecule type" value="Genomic_DNA"/>
</dbReference>
<dbReference type="AlphaFoldDB" id="A0A317VGK3"/>
<dbReference type="PANTHER" id="PTHR41252:SF1">
    <property type="entry name" value="BLR2505 PROTEIN"/>
    <property type="match status" value="1"/>
</dbReference>
<accession>A0A317VGK3</accession>